<evidence type="ECO:0000313" key="1">
    <source>
        <dbReference type="EMBL" id="GKV33377.1"/>
    </source>
</evidence>
<reference evidence="1 2" key="1">
    <citation type="journal article" date="2021" name="Commun. Biol.">
        <title>The genome of Shorea leprosula (Dipterocarpaceae) highlights the ecological relevance of drought in aseasonal tropical rainforests.</title>
        <authorList>
            <person name="Ng K.K.S."/>
            <person name="Kobayashi M.J."/>
            <person name="Fawcett J.A."/>
            <person name="Hatakeyama M."/>
            <person name="Paape T."/>
            <person name="Ng C.H."/>
            <person name="Ang C.C."/>
            <person name="Tnah L.H."/>
            <person name="Lee C.T."/>
            <person name="Nishiyama T."/>
            <person name="Sese J."/>
            <person name="O'Brien M.J."/>
            <person name="Copetti D."/>
            <person name="Mohd Noor M.I."/>
            <person name="Ong R.C."/>
            <person name="Putra M."/>
            <person name="Sireger I.Z."/>
            <person name="Indrioko S."/>
            <person name="Kosugi Y."/>
            <person name="Izuno A."/>
            <person name="Isagi Y."/>
            <person name="Lee S.L."/>
            <person name="Shimizu K.K."/>
        </authorList>
    </citation>
    <scope>NUCLEOTIDE SEQUENCE [LARGE SCALE GENOMIC DNA]</scope>
    <source>
        <strain evidence="1">214</strain>
    </source>
</reference>
<dbReference type="Proteomes" id="UP001054252">
    <property type="component" value="Unassembled WGS sequence"/>
</dbReference>
<dbReference type="EMBL" id="BPVZ01000100">
    <property type="protein sequence ID" value="GKV33377.1"/>
    <property type="molecule type" value="Genomic_DNA"/>
</dbReference>
<accession>A0AAV5L8B3</accession>
<evidence type="ECO:0000313" key="2">
    <source>
        <dbReference type="Proteomes" id="UP001054252"/>
    </source>
</evidence>
<gene>
    <name evidence="1" type="ORF">SLEP1_g41896</name>
</gene>
<comment type="caution">
    <text evidence="1">The sequence shown here is derived from an EMBL/GenBank/DDBJ whole genome shotgun (WGS) entry which is preliminary data.</text>
</comment>
<proteinExistence type="predicted"/>
<keyword evidence="2" id="KW-1185">Reference proteome</keyword>
<dbReference type="AlphaFoldDB" id="A0AAV5L8B3"/>
<protein>
    <submittedName>
        <fullName evidence="1">Uncharacterized protein</fullName>
    </submittedName>
</protein>
<name>A0AAV5L8B3_9ROSI</name>
<organism evidence="1 2">
    <name type="scientific">Rubroshorea leprosula</name>
    <dbReference type="NCBI Taxonomy" id="152421"/>
    <lineage>
        <taxon>Eukaryota</taxon>
        <taxon>Viridiplantae</taxon>
        <taxon>Streptophyta</taxon>
        <taxon>Embryophyta</taxon>
        <taxon>Tracheophyta</taxon>
        <taxon>Spermatophyta</taxon>
        <taxon>Magnoliopsida</taxon>
        <taxon>eudicotyledons</taxon>
        <taxon>Gunneridae</taxon>
        <taxon>Pentapetalae</taxon>
        <taxon>rosids</taxon>
        <taxon>malvids</taxon>
        <taxon>Malvales</taxon>
        <taxon>Dipterocarpaceae</taxon>
        <taxon>Rubroshorea</taxon>
    </lineage>
</organism>
<sequence>MPMTKVCQNHPLELPGSTRFAKNHAYIASKRCAAIVRIDTILSTNIDRKMKRRIALMRDKGAMAGNHATANTAIIAVTTKNQVYIVGPSRVFLFLSCQYEMVAAIPSRGLTMGT</sequence>